<dbReference type="Gene3D" id="3.40.710.10">
    <property type="entry name" value="DD-peptidase/beta-lactamase superfamily"/>
    <property type="match status" value="2"/>
</dbReference>
<keyword evidence="3" id="KW-0645">Protease</keyword>
<dbReference type="GO" id="GO:0009002">
    <property type="term" value="F:serine-type D-Ala-D-Ala carboxypeptidase activity"/>
    <property type="evidence" value="ECO:0007669"/>
    <property type="project" value="UniProtKB-EC"/>
</dbReference>
<comment type="similarity">
    <text evidence="1">Belongs to the peptidase S13 family.</text>
</comment>
<keyword evidence="2 3" id="KW-0378">Hydrolase</keyword>
<dbReference type="RefSeq" id="WP_008233861.1">
    <property type="nucleotide sequence ID" value="NZ_CAIY01000044.1"/>
</dbReference>
<gene>
    <name evidence="3" type="ORF">RINTHH_12310</name>
</gene>
<sequence>MNYLLPHKIFQGLFIILLSTYVSLHHKESAMAKISMDKMLCSSQLISAVDAIVNRPTFNRVNWGILITSQDTQKILYIRNAEKYFVPASNTKLLTTAAALQVLGADFQIRTSIYQDGEGIFRVVGRGDPSLKDTQLKSLAQQLRKKGINQIKQLIVDDSYFQGKMVHPSWMWEDLQYYYGAPINSLIINGNSTIVRLFPQTIGKRLRIIWDKPLEAYYWKIENNTVTTEKEKPGFVKVTRDLKGPILKIEGQLATNDKPKITVIAVFDPIEHFTRRLLLSLLRSGVYVNRVFFGSNNKNNLEVAAVKSPELSKLIAEVNTSSNNLFAEALLKTLGSQSKNNNRQDTAKLGLKVLQKNLQKLGVTPQSYKIVDGSGLSHKNLISPEALVQTLQGMTRSPQFKVFRASLPIAGVSGTLKRRFKDTPAMGIVQAKTGTLSGVVTLSGYVKPPHYSPIIFSIMANQTGKRTSLMRKAIDDIVILLTQLKRC</sequence>
<evidence type="ECO:0000256" key="2">
    <source>
        <dbReference type="ARBA" id="ARBA00022801"/>
    </source>
</evidence>
<reference evidence="4" key="2">
    <citation type="submission" date="2016-01" db="EMBL/GenBank/DDBJ databases">
        <title>Diatom-associated endosymboitic cyanobacterium lacks core nitrogen metabolism enzymes.</title>
        <authorList>
            <person name="Hilton J.A."/>
            <person name="Foster R.A."/>
            <person name="Tripp H.J."/>
            <person name="Carter B.J."/>
            <person name="Zehr J.P."/>
            <person name="Villareal T.A."/>
        </authorList>
    </citation>
    <scope>NUCLEOTIDE SEQUENCE [LARGE SCALE GENOMIC DNA]</scope>
    <source>
        <strain evidence="4">HH01</strain>
    </source>
</reference>
<dbReference type="SUPFAM" id="SSF56601">
    <property type="entry name" value="beta-lactamase/transpeptidase-like"/>
    <property type="match status" value="1"/>
</dbReference>
<dbReference type="PANTHER" id="PTHR30023">
    <property type="entry name" value="D-ALANYL-D-ALANINE CARBOXYPEPTIDASE"/>
    <property type="match status" value="1"/>
</dbReference>
<name>M1X5J2_9NOST</name>
<dbReference type="EMBL" id="CAIY01000044">
    <property type="protein sequence ID" value="CCH67386.1"/>
    <property type="molecule type" value="Genomic_DNA"/>
</dbReference>
<reference evidence="3 4" key="1">
    <citation type="submission" date="2012-05" db="EMBL/GenBank/DDBJ databases">
        <authorList>
            <person name="Hilton J."/>
        </authorList>
    </citation>
    <scope>NUCLEOTIDE SEQUENCE [LARGE SCALE GENOMIC DNA]</scope>
    <source>
        <strain evidence="3 4">HH01</strain>
    </source>
</reference>
<dbReference type="GO" id="GO:0006508">
    <property type="term" value="P:proteolysis"/>
    <property type="evidence" value="ECO:0007669"/>
    <property type="project" value="InterPro"/>
</dbReference>
<protein>
    <submittedName>
        <fullName evidence="3">D-alanyl-D-alanine carboxypeptidase</fullName>
        <ecNumber evidence="3">3.4.16.4</ecNumber>
    </submittedName>
</protein>
<accession>M1X5J2</accession>
<dbReference type="EC" id="3.4.16.4" evidence="3"/>
<comment type="caution">
    <text evidence="3">The sequence shown here is derived from an EMBL/GenBank/DDBJ whole genome shotgun (WGS) entry which is preliminary data.</text>
</comment>
<dbReference type="InterPro" id="IPR000667">
    <property type="entry name" value="Peptidase_S13"/>
</dbReference>
<dbReference type="InterPro" id="IPR012338">
    <property type="entry name" value="Beta-lactam/transpept-like"/>
</dbReference>
<evidence type="ECO:0000256" key="1">
    <source>
        <dbReference type="ARBA" id="ARBA00006096"/>
    </source>
</evidence>
<organism evidence="3 4">
    <name type="scientific">Richelia intracellularis HH01</name>
    <dbReference type="NCBI Taxonomy" id="1165094"/>
    <lineage>
        <taxon>Bacteria</taxon>
        <taxon>Bacillati</taxon>
        <taxon>Cyanobacteriota</taxon>
        <taxon>Cyanophyceae</taxon>
        <taxon>Nostocales</taxon>
        <taxon>Nostocaceae</taxon>
        <taxon>Richelia</taxon>
    </lineage>
</organism>
<dbReference type="AlphaFoldDB" id="M1X5J2"/>
<dbReference type="OrthoDB" id="9802627at2"/>
<dbReference type="Proteomes" id="UP000053051">
    <property type="component" value="Unassembled WGS sequence"/>
</dbReference>
<evidence type="ECO:0000313" key="3">
    <source>
        <dbReference type="EMBL" id="CCH67386.1"/>
    </source>
</evidence>
<proteinExistence type="inferred from homology"/>
<dbReference type="PRINTS" id="PR00922">
    <property type="entry name" value="DADACBPTASE3"/>
</dbReference>
<keyword evidence="3" id="KW-0121">Carboxypeptidase</keyword>
<keyword evidence="4" id="KW-1185">Reference proteome</keyword>
<dbReference type="NCBIfam" id="TIGR00666">
    <property type="entry name" value="PBP4"/>
    <property type="match status" value="1"/>
</dbReference>
<dbReference type="Pfam" id="PF02113">
    <property type="entry name" value="Peptidase_S13"/>
    <property type="match status" value="1"/>
</dbReference>
<dbReference type="STRING" id="1165094.RINTHH_12310"/>
<dbReference type="Gene3D" id="3.50.80.20">
    <property type="entry name" value="D-Ala-D-Ala carboxypeptidase C, peptidase S13"/>
    <property type="match status" value="1"/>
</dbReference>
<dbReference type="GO" id="GO:0000270">
    <property type="term" value="P:peptidoglycan metabolic process"/>
    <property type="evidence" value="ECO:0007669"/>
    <property type="project" value="TreeGrafter"/>
</dbReference>
<dbReference type="PANTHER" id="PTHR30023:SF0">
    <property type="entry name" value="PENICILLIN-SENSITIVE CARBOXYPEPTIDASE A"/>
    <property type="match status" value="1"/>
</dbReference>
<evidence type="ECO:0000313" key="4">
    <source>
        <dbReference type="Proteomes" id="UP000053051"/>
    </source>
</evidence>